<feature type="compositionally biased region" description="Basic and acidic residues" evidence="1">
    <location>
        <begin position="25"/>
        <end position="41"/>
    </location>
</feature>
<evidence type="ECO:0000313" key="2">
    <source>
        <dbReference type="EMBL" id="SFP55533.1"/>
    </source>
</evidence>
<feature type="region of interest" description="Disordered" evidence="1">
    <location>
        <begin position="1"/>
        <end position="43"/>
    </location>
</feature>
<feature type="region of interest" description="Disordered" evidence="1">
    <location>
        <begin position="63"/>
        <end position="104"/>
    </location>
</feature>
<reference evidence="2 3" key="1">
    <citation type="submission" date="2016-10" db="EMBL/GenBank/DDBJ databases">
        <authorList>
            <person name="de Groot N.N."/>
        </authorList>
    </citation>
    <scope>NUCLEOTIDE SEQUENCE [LARGE SCALE GENOMIC DNA]</scope>
    <source>
        <strain evidence="2 3">CGMCC 1.9113</strain>
    </source>
</reference>
<organism evidence="2 3">
    <name type="scientific">Sphingomonas rubra</name>
    <dbReference type="NCBI Taxonomy" id="634430"/>
    <lineage>
        <taxon>Bacteria</taxon>
        <taxon>Pseudomonadati</taxon>
        <taxon>Pseudomonadota</taxon>
        <taxon>Alphaproteobacteria</taxon>
        <taxon>Sphingomonadales</taxon>
        <taxon>Sphingomonadaceae</taxon>
        <taxon>Sphingomonas</taxon>
    </lineage>
</organism>
<proteinExistence type="predicted"/>
<name>A0A1I5RAK6_9SPHN</name>
<dbReference type="EMBL" id="FOXP01000003">
    <property type="protein sequence ID" value="SFP55533.1"/>
    <property type="molecule type" value="Genomic_DNA"/>
</dbReference>
<dbReference type="AlphaFoldDB" id="A0A1I5RAK6"/>
<accession>A0A1I5RAK6</accession>
<keyword evidence="3" id="KW-1185">Reference proteome</keyword>
<gene>
    <name evidence="2" type="ORF">SAMN04488241_103122</name>
</gene>
<protein>
    <submittedName>
        <fullName evidence="2">Uncharacterized protein</fullName>
    </submittedName>
</protein>
<dbReference type="OrthoDB" id="7572667at2"/>
<evidence type="ECO:0000313" key="3">
    <source>
        <dbReference type="Proteomes" id="UP000199586"/>
    </source>
</evidence>
<feature type="compositionally biased region" description="Basic and acidic residues" evidence="1">
    <location>
        <begin position="93"/>
        <end position="104"/>
    </location>
</feature>
<feature type="compositionally biased region" description="Basic and acidic residues" evidence="1">
    <location>
        <begin position="63"/>
        <end position="75"/>
    </location>
</feature>
<sequence length="147" mass="15894">MVDKSWGVPGATGFRVRSNLSPADRAAERARAREERVRERAGAVTAMMEERAAARAQDAVAREAARVARREREEQASAGDPHAAAAKRHRSSGRKDVVREQRDTRGYTTVVDVERLRALAERGTSIAGLAGAFGISQEEVEAALAAK</sequence>
<dbReference type="Proteomes" id="UP000199586">
    <property type="component" value="Unassembled WGS sequence"/>
</dbReference>
<evidence type="ECO:0000256" key="1">
    <source>
        <dbReference type="SAM" id="MobiDB-lite"/>
    </source>
</evidence>
<dbReference type="RefSeq" id="WP_093332095.1">
    <property type="nucleotide sequence ID" value="NZ_FOXP01000003.1"/>
</dbReference>